<dbReference type="AlphaFoldDB" id="A0A5C8F3T6"/>
<evidence type="ECO:0000313" key="2">
    <source>
        <dbReference type="EMBL" id="TXJ43220.1"/>
    </source>
</evidence>
<dbReference type="OrthoDB" id="308128at2"/>
<feature type="compositionally biased region" description="Basic residues" evidence="1">
    <location>
        <begin position="16"/>
        <end position="38"/>
    </location>
</feature>
<reference evidence="2 3" key="1">
    <citation type="journal article" date="1992" name="Lakartidningen">
        <title>[Penicillin V and not amoxicillin is the first choice preparation in acute otitis].</title>
        <authorList>
            <person name="Kamme C."/>
            <person name="Lundgren K."/>
            <person name="Prellner K."/>
        </authorList>
    </citation>
    <scope>NUCLEOTIDE SEQUENCE [LARGE SCALE GENOMIC DNA]</scope>
    <source>
        <strain evidence="2 3">PC5538III-hc</strain>
    </source>
</reference>
<evidence type="ECO:0000313" key="3">
    <source>
        <dbReference type="Proteomes" id="UP000323176"/>
    </source>
</evidence>
<evidence type="ECO:0000256" key="1">
    <source>
        <dbReference type="SAM" id="MobiDB-lite"/>
    </source>
</evidence>
<dbReference type="Proteomes" id="UP000323176">
    <property type="component" value="Unassembled WGS sequence"/>
</dbReference>
<protein>
    <submittedName>
        <fullName evidence="2">Uncharacterized protein</fullName>
    </submittedName>
</protein>
<feature type="region of interest" description="Disordered" evidence="1">
    <location>
        <begin position="1"/>
        <end position="38"/>
    </location>
</feature>
<comment type="caution">
    <text evidence="2">The sequence shown here is derived from an EMBL/GenBank/DDBJ whole genome shotgun (WGS) entry which is preliminary data.</text>
</comment>
<name>A0A5C8F3T6_BRAPL</name>
<dbReference type="EMBL" id="SAXY01000030">
    <property type="protein sequence ID" value="TXJ43220.1"/>
    <property type="molecule type" value="Genomic_DNA"/>
</dbReference>
<sequence length="161" mass="19290">MAERNNNRFKNYNNFHNKKKKDNSYNNRKKNNHNQYRNKKTIEEYEKIYLSNKMKDKSEKSICPICNEPIYIPEEAITHNTTNKLAHFECILKEIKSSNEEEMEENDKIVYLGSGTFGIIQERKNSKGTKLFVRKRINYENRKVKKVEDDSDPEEEDLFNV</sequence>
<organism evidence="2 3">
    <name type="scientific">Brachyspira pilosicoli</name>
    <name type="common">Serpulina pilosicoli</name>
    <dbReference type="NCBI Taxonomy" id="52584"/>
    <lineage>
        <taxon>Bacteria</taxon>
        <taxon>Pseudomonadati</taxon>
        <taxon>Spirochaetota</taxon>
        <taxon>Spirochaetia</taxon>
        <taxon>Brachyspirales</taxon>
        <taxon>Brachyspiraceae</taxon>
        <taxon>Brachyspira</taxon>
    </lineage>
</organism>
<gene>
    <name evidence="2" type="ORF">EPJ72_04765</name>
</gene>
<proteinExistence type="predicted"/>
<accession>A0A5C8F3T6</accession>